<sequence>MNLPDSVWRWLLGGMVLLVSSWLSADEGNADEKALLTDLFPSKCHFSGQFTQTKAVAGLPVPLKSNGDFFFSCDLGLIWRTHEPFNEAILYVNSTNNFRVNEDGSLASLTGVTRYIMSNVFVKLLKGDAAYFIDEFAISQADDDASITLTPQSDFMKKGIQHIRFNKSESEDLGITLFVDVMDATGQATHVSIDTIVHYDIEGKRRAFEQCEKLYSQHTDWCQVLRSPSRVRQ</sequence>
<dbReference type="Gene3D" id="2.50.20.10">
    <property type="entry name" value="Lipoprotein localisation LolA/LolB/LppX"/>
    <property type="match status" value="1"/>
</dbReference>
<dbReference type="InterPro" id="IPR004564">
    <property type="entry name" value="OM_lipoprot_carrier_LolA-like"/>
</dbReference>
<proteinExistence type="predicted"/>
<keyword evidence="4" id="KW-0653">Protein transport</keyword>
<keyword evidence="6" id="KW-1185">Reference proteome</keyword>
<evidence type="ECO:0000256" key="3">
    <source>
        <dbReference type="ARBA" id="ARBA00022729"/>
    </source>
</evidence>
<protein>
    <submittedName>
        <fullName evidence="5">Outer membrane lipoprotein carrier protein LolA</fullName>
    </submittedName>
</protein>
<dbReference type="RefSeq" id="WP_169211239.1">
    <property type="nucleotide sequence ID" value="NZ_JAATNW010000006.1"/>
</dbReference>
<dbReference type="InterPro" id="IPR029046">
    <property type="entry name" value="LolA/LolB/LppX"/>
</dbReference>
<organism evidence="5 6">
    <name type="scientific">Alteromonas ponticola</name>
    <dbReference type="NCBI Taxonomy" id="2720613"/>
    <lineage>
        <taxon>Bacteria</taxon>
        <taxon>Pseudomonadati</taxon>
        <taxon>Pseudomonadota</taxon>
        <taxon>Gammaproteobacteria</taxon>
        <taxon>Alteromonadales</taxon>
        <taxon>Alteromonadaceae</taxon>
        <taxon>Alteromonas/Salinimonas group</taxon>
        <taxon>Alteromonas</taxon>
    </lineage>
</organism>
<keyword evidence="2" id="KW-0813">Transport</keyword>
<evidence type="ECO:0000313" key="6">
    <source>
        <dbReference type="Proteomes" id="UP000709336"/>
    </source>
</evidence>
<dbReference type="Pfam" id="PF03548">
    <property type="entry name" value="LolA"/>
    <property type="match status" value="1"/>
</dbReference>
<comment type="subunit">
    <text evidence="1">Monomer.</text>
</comment>
<comment type="caution">
    <text evidence="5">The sequence shown here is derived from an EMBL/GenBank/DDBJ whole genome shotgun (WGS) entry which is preliminary data.</text>
</comment>
<dbReference type="CDD" id="cd16325">
    <property type="entry name" value="LolA"/>
    <property type="match status" value="1"/>
</dbReference>
<accession>A0ABX1R2I0</accession>
<reference evidence="5 6" key="1">
    <citation type="submission" date="2020-03" db="EMBL/GenBank/DDBJ databases">
        <title>Alteromonas ponticola sp. nov., isolated from seawater.</title>
        <authorList>
            <person name="Yoon J.-H."/>
            <person name="Kim Y.-O."/>
        </authorList>
    </citation>
    <scope>NUCLEOTIDE SEQUENCE [LARGE SCALE GENOMIC DNA]</scope>
    <source>
        <strain evidence="5 6">MYP5</strain>
    </source>
</reference>
<dbReference type="Proteomes" id="UP000709336">
    <property type="component" value="Unassembled WGS sequence"/>
</dbReference>
<gene>
    <name evidence="5" type="ORF">HCJ96_11620</name>
</gene>
<keyword evidence="5" id="KW-0449">Lipoprotein</keyword>
<evidence type="ECO:0000313" key="5">
    <source>
        <dbReference type="EMBL" id="NMH60674.1"/>
    </source>
</evidence>
<dbReference type="EMBL" id="JAATNW010000006">
    <property type="protein sequence ID" value="NMH60674.1"/>
    <property type="molecule type" value="Genomic_DNA"/>
</dbReference>
<keyword evidence="3" id="KW-0732">Signal</keyword>
<dbReference type="SUPFAM" id="SSF89392">
    <property type="entry name" value="Prokaryotic lipoproteins and lipoprotein localization factors"/>
    <property type="match status" value="1"/>
</dbReference>
<evidence type="ECO:0000256" key="4">
    <source>
        <dbReference type="ARBA" id="ARBA00022927"/>
    </source>
</evidence>
<evidence type="ECO:0000256" key="2">
    <source>
        <dbReference type="ARBA" id="ARBA00022448"/>
    </source>
</evidence>
<name>A0ABX1R2I0_9ALTE</name>
<evidence type="ECO:0000256" key="1">
    <source>
        <dbReference type="ARBA" id="ARBA00011245"/>
    </source>
</evidence>